<evidence type="ECO:0000256" key="1">
    <source>
        <dbReference type="ARBA" id="ARBA00000085"/>
    </source>
</evidence>
<dbReference type="SMART" id="SM00387">
    <property type="entry name" value="HATPase_c"/>
    <property type="match status" value="1"/>
</dbReference>
<dbReference type="GO" id="GO:0005886">
    <property type="term" value="C:plasma membrane"/>
    <property type="evidence" value="ECO:0007669"/>
    <property type="project" value="UniProtKB-SubCell"/>
</dbReference>
<sequence>MKRKLQTRLSLQLVIAIAVSYVTTLVALGIFSRAIYRSPQMSPFYKPVSAFVFFMGIVFFVIIFYLLIYRKINYLKYISRQVTEIANKGFGTTIEIRGNDEIAELCRNINTMSIELKNKFDHERDLEKSKNELISGISHDLRTPLTSVKGYLQLVKDKKYRNACELETCIHIAFDRIEVLEDLIDNLFEYTRIQGNEIQLYKKRLCLNDILLQFVIDYGPLFEKESLLKESLLLEVMIPKEKYYVQIEPDKFVRVIENLLGNALKYSLKPSSVWMSLVPENQGVRMTIKNKAQPIDTESLSHLFDRFYRLEKSRSKETGGTGLGLAIAKRLVELHGGKIWADSEEEMISFHVWLPVESQK</sequence>
<evidence type="ECO:0000256" key="14">
    <source>
        <dbReference type="SAM" id="Phobius"/>
    </source>
</evidence>
<keyword evidence="13 14" id="KW-0472">Membrane</keyword>
<evidence type="ECO:0000313" key="18">
    <source>
        <dbReference type="Proteomes" id="UP000538292"/>
    </source>
</evidence>
<dbReference type="PROSITE" id="PS50885">
    <property type="entry name" value="HAMP"/>
    <property type="match status" value="1"/>
</dbReference>
<dbReference type="PANTHER" id="PTHR45528">
    <property type="entry name" value="SENSOR HISTIDINE KINASE CPXA"/>
    <property type="match status" value="1"/>
</dbReference>
<comment type="caution">
    <text evidence="17">The sequence shown here is derived from an EMBL/GenBank/DDBJ whole genome shotgun (WGS) entry which is preliminary data.</text>
</comment>
<comment type="catalytic activity">
    <reaction evidence="1">
        <text>ATP + protein L-histidine = ADP + protein N-phospho-L-histidine.</text>
        <dbReference type="EC" id="2.7.13.3"/>
    </reaction>
</comment>
<keyword evidence="8" id="KW-0547">Nucleotide-binding</keyword>
<dbReference type="CDD" id="cd00075">
    <property type="entry name" value="HATPase"/>
    <property type="match status" value="1"/>
</dbReference>
<keyword evidence="11 14" id="KW-1133">Transmembrane helix</keyword>
<evidence type="ECO:0000313" key="17">
    <source>
        <dbReference type="EMBL" id="MBA4603081.1"/>
    </source>
</evidence>
<keyword evidence="6" id="KW-0808">Transferase</keyword>
<keyword evidence="9 17" id="KW-0418">Kinase</keyword>
<evidence type="ECO:0000259" key="16">
    <source>
        <dbReference type="PROSITE" id="PS50885"/>
    </source>
</evidence>
<dbReference type="PROSITE" id="PS50109">
    <property type="entry name" value="HIS_KIN"/>
    <property type="match status" value="1"/>
</dbReference>
<keyword evidence="5" id="KW-0597">Phosphoprotein</keyword>
<dbReference type="InterPro" id="IPR004358">
    <property type="entry name" value="Sig_transdc_His_kin-like_C"/>
</dbReference>
<evidence type="ECO:0000256" key="13">
    <source>
        <dbReference type="ARBA" id="ARBA00023136"/>
    </source>
</evidence>
<evidence type="ECO:0000256" key="12">
    <source>
        <dbReference type="ARBA" id="ARBA00023012"/>
    </source>
</evidence>
<evidence type="ECO:0000259" key="15">
    <source>
        <dbReference type="PROSITE" id="PS50109"/>
    </source>
</evidence>
<keyword evidence="10" id="KW-0067">ATP-binding</keyword>
<dbReference type="Gene3D" id="3.30.565.10">
    <property type="entry name" value="Histidine kinase-like ATPase, C-terminal domain"/>
    <property type="match status" value="1"/>
</dbReference>
<feature type="transmembrane region" description="Helical" evidence="14">
    <location>
        <begin position="48"/>
        <end position="68"/>
    </location>
</feature>
<proteinExistence type="predicted"/>
<dbReference type="FunFam" id="3.30.565.10:FF:000006">
    <property type="entry name" value="Sensor histidine kinase WalK"/>
    <property type="match status" value="1"/>
</dbReference>
<dbReference type="CDD" id="cd06225">
    <property type="entry name" value="HAMP"/>
    <property type="match status" value="1"/>
</dbReference>
<feature type="domain" description="HAMP" evidence="16">
    <location>
        <begin position="69"/>
        <end position="121"/>
    </location>
</feature>
<feature type="transmembrane region" description="Helical" evidence="14">
    <location>
        <begin position="12"/>
        <end position="36"/>
    </location>
</feature>
<comment type="subcellular location">
    <subcellularLocation>
        <location evidence="2">Cell membrane</location>
        <topology evidence="2">Multi-pass membrane protein</topology>
    </subcellularLocation>
</comment>
<dbReference type="PANTHER" id="PTHR45528:SF8">
    <property type="entry name" value="HISTIDINE KINASE"/>
    <property type="match status" value="1"/>
</dbReference>
<keyword evidence="7 14" id="KW-0812">Transmembrane</keyword>
<protein>
    <recommendedName>
        <fullName evidence="3">histidine kinase</fullName>
        <ecNumber evidence="3">2.7.13.3</ecNumber>
    </recommendedName>
</protein>
<dbReference type="SUPFAM" id="SSF55874">
    <property type="entry name" value="ATPase domain of HSP90 chaperone/DNA topoisomerase II/histidine kinase"/>
    <property type="match status" value="1"/>
</dbReference>
<dbReference type="GO" id="GO:0000155">
    <property type="term" value="F:phosphorelay sensor kinase activity"/>
    <property type="evidence" value="ECO:0007669"/>
    <property type="project" value="InterPro"/>
</dbReference>
<evidence type="ECO:0000256" key="6">
    <source>
        <dbReference type="ARBA" id="ARBA00022679"/>
    </source>
</evidence>
<dbReference type="EC" id="2.7.13.3" evidence="3"/>
<feature type="domain" description="Histidine kinase" evidence="15">
    <location>
        <begin position="136"/>
        <end position="358"/>
    </location>
</feature>
<dbReference type="PRINTS" id="PR00344">
    <property type="entry name" value="BCTRLSENSOR"/>
</dbReference>
<evidence type="ECO:0000256" key="3">
    <source>
        <dbReference type="ARBA" id="ARBA00012438"/>
    </source>
</evidence>
<evidence type="ECO:0000256" key="8">
    <source>
        <dbReference type="ARBA" id="ARBA00022741"/>
    </source>
</evidence>
<dbReference type="Pfam" id="PF00672">
    <property type="entry name" value="HAMP"/>
    <property type="match status" value="1"/>
</dbReference>
<dbReference type="InterPro" id="IPR005467">
    <property type="entry name" value="His_kinase_dom"/>
</dbReference>
<dbReference type="SUPFAM" id="SSF47384">
    <property type="entry name" value="Homodimeric domain of signal transducing histidine kinase"/>
    <property type="match status" value="1"/>
</dbReference>
<dbReference type="Pfam" id="PF02518">
    <property type="entry name" value="HATPase_c"/>
    <property type="match status" value="1"/>
</dbReference>
<dbReference type="InterPro" id="IPR003661">
    <property type="entry name" value="HisK_dim/P_dom"/>
</dbReference>
<dbReference type="Gene3D" id="1.10.287.130">
    <property type="match status" value="1"/>
</dbReference>
<dbReference type="Proteomes" id="UP000538292">
    <property type="component" value="Unassembled WGS sequence"/>
</dbReference>
<dbReference type="Gene3D" id="6.10.340.10">
    <property type="match status" value="1"/>
</dbReference>
<dbReference type="InterPro" id="IPR003594">
    <property type="entry name" value="HATPase_dom"/>
</dbReference>
<reference evidence="17 18" key="1">
    <citation type="submission" date="2020-07" db="EMBL/GenBank/DDBJ databases">
        <title>Thermoactinomyces phylogeny.</title>
        <authorList>
            <person name="Dunlap C."/>
        </authorList>
    </citation>
    <scope>NUCLEOTIDE SEQUENCE [LARGE SCALE GENOMIC DNA]</scope>
    <source>
        <strain evidence="17 18">AMNI-1</strain>
    </source>
</reference>
<dbReference type="Pfam" id="PF00512">
    <property type="entry name" value="HisKA"/>
    <property type="match status" value="1"/>
</dbReference>
<keyword evidence="18" id="KW-1185">Reference proteome</keyword>
<dbReference type="CDD" id="cd00082">
    <property type="entry name" value="HisKA"/>
    <property type="match status" value="1"/>
</dbReference>
<dbReference type="EMBL" id="JACEOL010000038">
    <property type="protein sequence ID" value="MBA4603081.1"/>
    <property type="molecule type" value="Genomic_DNA"/>
</dbReference>
<evidence type="ECO:0000256" key="9">
    <source>
        <dbReference type="ARBA" id="ARBA00022777"/>
    </source>
</evidence>
<dbReference type="InterPro" id="IPR036097">
    <property type="entry name" value="HisK_dim/P_sf"/>
</dbReference>
<evidence type="ECO:0000256" key="5">
    <source>
        <dbReference type="ARBA" id="ARBA00022553"/>
    </source>
</evidence>
<evidence type="ECO:0000256" key="11">
    <source>
        <dbReference type="ARBA" id="ARBA00022989"/>
    </source>
</evidence>
<accession>A0A7W2AT20</accession>
<dbReference type="SUPFAM" id="SSF158472">
    <property type="entry name" value="HAMP domain-like"/>
    <property type="match status" value="1"/>
</dbReference>
<dbReference type="InterPro" id="IPR050398">
    <property type="entry name" value="HssS/ArlS-like"/>
</dbReference>
<gene>
    <name evidence="17" type="ORF">H2C83_12280</name>
</gene>
<keyword evidence="12" id="KW-0902">Two-component regulatory system</keyword>
<dbReference type="InterPro" id="IPR003660">
    <property type="entry name" value="HAMP_dom"/>
</dbReference>
<dbReference type="SMART" id="SM00388">
    <property type="entry name" value="HisKA"/>
    <property type="match status" value="1"/>
</dbReference>
<evidence type="ECO:0000256" key="7">
    <source>
        <dbReference type="ARBA" id="ARBA00022692"/>
    </source>
</evidence>
<name>A0A7W2AT20_9BACL</name>
<dbReference type="RefSeq" id="WP_181741242.1">
    <property type="nucleotide sequence ID" value="NZ_JACEOL010000038.1"/>
</dbReference>
<dbReference type="InterPro" id="IPR036890">
    <property type="entry name" value="HATPase_C_sf"/>
</dbReference>
<dbReference type="AlphaFoldDB" id="A0A7W2AT20"/>
<evidence type="ECO:0000256" key="4">
    <source>
        <dbReference type="ARBA" id="ARBA00022475"/>
    </source>
</evidence>
<keyword evidence="4" id="KW-1003">Cell membrane</keyword>
<organism evidence="17 18">
    <name type="scientific">Thermoactinomyces mirandus</name>
    <dbReference type="NCBI Taxonomy" id="2756294"/>
    <lineage>
        <taxon>Bacteria</taxon>
        <taxon>Bacillati</taxon>
        <taxon>Bacillota</taxon>
        <taxon>Bacilli</taxon>
        <taxon>Bacillales</taxon>
        <taxon>Thermoactinomycetaceae</taxon>
        <taxon>Thermoactinomyces</taxon>
    </lineage>
</organism>
<dbReference type="GO" id="GO:0005524">
    <property type="term" value="F:ATP binding"/>
    <property type="evidence" value="ECO:0007669"/>
    <property type="project" value="UniProtKB-KW"/>
</dbReference>
<evidence type="ECO:0000256" key="2">
    <source>
        <dbReference type="ARBA" id="ARBA00004651"/>
    </source>
</evidence>
<evidence type="ECO:0000256" key="10">
    <source>
        <dbReference type="ARBA" id="ARBA00022840"/>
    </source>
</evidence>